<dbReference type="Pfam" id="PF00135">
    <property type="entry name" value="COesterase"/>
    <property type="match status" value="1"/>
</dbReference>
<reference evidence="5 6" key="1">
    <citation type="submission" date="2019-06" db="EMBL/GenBank/DDBJ databases">
        <authorList>
            <person name="Broberg M."/>
        </authorList>
    </citation>
    <scope>NUCLEOTIDE SEQUENCE [LARGE SCALE GENOMIC DNA]</scope>
</reference>
<proteinExistence type="inferred from homology"/>
<evidence type="ECO:0000259" key="4">
    <source>
        <dbReference type="Pfam" id="PF00135"/>
    </source>
</evidence>
<keyword evidence="3" id="KW-0732">Signal</keyword>
<dbReference type="Gene3D" id="3.40.50.1820">
    <property type="entry name" value="alpha/beta hydrolase"/>
    <property type="match status" value="1"/>
</dbReference>
<name>A0ABY6UND4_BIOOC</name>
<comment type="caution">
    <text evidence="5">The sequence shown here is derived from an EMBL/GenBank/DDBJ whole genome shotgun (WGS) entry which is preliminary data.</text>
</comment>
<feature type="domain" description="Carboxylesterase type B" evidence="4">
    <location>
        <begin position="27"/>
        <end position="531"/>
    </location>
</feature>
<comment type="similarity">
    <text evidence="1 3">Belongs to the type-B carboxylesterase/lipase family.</text>
</comment>
<evidence type="ECO:0000256" key="1">
    <source>
        <dbReference type="ARBA" id="ARBA00005964"/>
    </source>
</evidence>
<gene>
    <name evidence="5" type="ORF">CLO192961_LOCUS328958</name>
</gene>
<evidence type="ECO:0000256" key="2">
    <source>
        <dbReference type="ARBA" id="ARBA00022801"/>
    </source>
</evidence>
<sequence length="554" mass="60833">MKCSQSTIGLLGLLLPASLGTCLSRNPIVSTLNGTYVGNHLENYNQDVFLGMPFALPPTGDRRFQRPHYIDQAFSETRNATSYGPACPQYSPPNVFGNDISEDCLSINVVRPAGTPPNTNLPVLVWIYGGGFDGGGTSDPRYNMSGLVHLSQEIGKPIVGEAVSFNYRINKLGFLQAPELLKEGSTNAGMHDQRLALMWIQENIASFGGDPNRVTIWGESAGAQAIGLHMFTYDGRDDGLYHAAIMESGGPSGAPMHDLSFYAGFVESLAAQVGCTGSSTMINCLRAVPFETWQAAKTTSLIWNPMVDGELWTDFPSVLASEGKFLRIPVIIGTNSDEGCTFATKGINTEDELVKSMLDYRRYNIRPPMAKKLLELYPDDPTSQPPYYLNPDPVVLPDQGLLWRRAAAIEGDMVTIAGRRRVAEQLTATGTPVYSYRFDTLGYGERWDRGVGHFQNVAFSFQNISGGLGPMPDYEHYKILSEDIGRVYISFVNDHDPNTSRGNASSLPVWPKYDLSKPQNIVLDANGSYVEDDTYRKEGIDFLNEVTSNIQILA</sequence>
<keyword evidence="2 3" id="KW-0378">Hydrolase</keyword>
<feature type="chain" id="PRO_5044977786" description="Carboxylic ester hydrolase" evidence="3">
    <location>
        <begin position="25"/>
        <end position="554"/>
    </location>
</feature>
<feature type="signal peptide" evidence="3">
    <location>
        <begin position="1"/>
        <end position="24"/>
    </location>
</feature>
<dbReference type="EMBL" id="CABFNS010000851">
    <property type="protein sequence ID" value="VUC32712.1"/>
    <property type="molecule type" value="Genomic_DNA"/>
</dbReference>
<protein>
    <recommendedName>
        <fullName evidence="3">Carboxylic ester hydrolase</fullName>
        <ecNumber evidence="3">3.1.1.-</ecNumber>
    </recommendedName>
</protein>
<dbReference type="PANTHER" id="PTHR43918">
    <property type="entry name" value="ACETYLCHOLINESTERASE"/>
    <property type="match status" value="1"/>
</dbReference>
<dbReference type="InterPro" id="IPR050654">
    <property type="entry name" value="AChE-related_enzymes"/>
</dbReference>
<organism evidence="5 6">
    <name type="scientific">Bionectria ochroleuca</name>
    <name type="common">Gliocladium roseum</name>
    <dbReference type="NCBI Taxonomy" id="29856"/>
    <lineage>
        <taxon>Eukaryota</taxon>
        <taxon>Fungi</taxon>
        <taxon>Dikarya</taxon>
        <taxon>Ascomycota</taxon>
        <taxon>Pezizomycotina</taxon>
        <taxon>Sordariomycetes</taxon>
        <taxon>Hypocreomycetidae</taxon>
        <taxon>Hypocreales</taxon>
        <taxon>Bionectriaceae</taxon>
        <taxon>Clonostachys</taxon>
    </lineage>
</organism>
<dbReference type="SUPFAM" id="SSF53474">
    <property type="entry name" value="alpha/beta-Hydrolases"/>
    <property type="match status" value="1"/>
</dbReference>
<dbReference type="InterPro" id="IPR029058">
    <property type="entry name" value="AB_hydrolase_fold"/>
</dbReference>
<dbReference type="InterPro" id="IPR002018">
    <property type="entry name" value="CarbesteraseB"/>
</dbReference>
<evidence type="ECO:0000256" key="3">
    <source>
        <dbReference type="RuleBase" id="RU361235"/>
    </source>
</evidence>
<dbReference type="EC" id="3.1.1.-" evidence="3"/>
<evidence type="ECO:0000313" key="6">
    <source>
        <dbReference type="Proteomes" id="UP000766486"/>
    </source>
</evidence>
<dbReference type="InterPro" id="IPR019826">
    <property type="entry name" value="Carboxylesterase_B_AS"/>
</dbReference>
<dbReference type="Proteomes" id="UP000766486">
    <property type="component" value="Unassembled WGS sequence"/>
</dbReference>
<accession>A0ABY6UND4</accession>
<keyword evidence="6" id="KW-1185">Reference proteome</keyword>
<dbReference type="PROSITE" id="PS00122">
    <property type="entry name" value="CARBOXYLESTERASE_B_1"/>
    <property type="match status" value="1"/>
</dbReference>
<dbReference type="PANTHER" id="PTHR43918:SF4">
    <property type="entry name" value="CARBOXYLIC ESTER HYDROLASE"/>
    <property type="match status" value="1"/>
</dbReference>
<evidence type="ECO:0000313" key="5">
    <source>
        <dbReference type="EMBL" id="VUC32712.1"/>
    </source>
</evidence>